<dbReference type="InterPro" id="IPR050182">
    <property type="entry name" value="Cytochrome_P450_fam2"/>
</dbReference>
<dbReference type="OrthoDB" id="1055148at2759"/>
<reference evidence="10" key="1">
    <citation type="submission" date="2022-01" db="EMBL/GenBank/DDBJ databases">
        <authorList>
            <person name="King R."/>
        </authorList>
    </citation>
    <scope>NUCLEOTIDE SEQUENCE</scope>
</reference>
<dbReference type="PANTHER" id="PTHR24300:SF376">
    <property type="entry name" value="CYTOCHROME P450 15A1"/>
    <property type="match status" value="1"/>
</dbReference>
<protein>
    <recommendedName>
        <fullName evidence="12">Cytochrome P450</fullName>
    </recommendedName>
</protein>
<dbReference type="Proteomes" id="UP001152799">
    <property type="component" value="Chromosome 13"/>
</dbReference>
<dbReference type="GO" id="GO:0006082">
    <property type="term" value="P:organic acid metabolic process"/>
    <property type="evidence" value="ECO:0007669"/>
    <property type="project" value="TreeGrafter"/>
</dbReference>
<dbReference type="Pfam" id="PF00067">
    <property type="entry name" value="p450"/>
    <property type="match status" value="1"/>
</dbReference>
<dbReference type="GO" id="GO:0008395">
    <property type="term" value="F:steroid hydroxylase activity"/>
    <property type="evidence" value="ECO:0007669"/>
    <property type="project" value="TreeGrafter"/>
</dbReference>
<comment type="cofactor">
    <cofactor evidence="1 8">
        <name>heme</name>
        <dbReference type="ChEBI" id="CHEBI:30413"/>
    </cofactor>
</comment>
<evidence type="ECO:0000256" key="7">
    <source>
        <dbReference type="ARBA" id="ARBA00023033"/>
    </source>
</evidence>
<dbReference type="Gene3D" id="1.10.630.10">
    <property type="entry name" value="Cytochrome P450"/>
    <property type="match status" value="1"/>
</dbReference>
<keyword evidence="11" id="KW-1185">Reference proteome</keyword>
<dbReference type="EMBL" id="OU892289">
    <property type="protein sequence ID" value="CAG9763050.1"/>
    <property type="molecule type" value="Genomic_DNA"/>
</dbReference>
<dbReference type="SUPFAM" id="SSF48264">
    <property type="entry name" value="Cytochrome P450"/>
    <property type="match status" value="1"/>
</dbReference>
<evidence type="ECO:0000256" key="4">
    <source>
        <dbReference type="ARBA" id="ARBA00022723"/>
    </source>
</evidence>
<feature type="binding site" description="axial binding residue" evidence="8">
    <location>
        <position position="436"/>
    </location>
    <ligand>
        <name>heme</name>
        <dbReference type="ChEBI" id="CHEBI:30413"/>
    </ligand>
    <ligandPart>
        <name>Fe</name>
        <dbReference type="ChEBI" id="CHEBI:18248"/>
    </ligandPart>
</feature>
<keyword evidence="3 8" id="KW-0349">Heme</keyword>
<dbReference type="InterPro" id="IPR036396">
    <property type="entry name" value="Cyt_P450_sf"/>
</dbReference>
<evidence type="ECO:0000256" key="2">
    <source>
        <dbReference type="ARBA" id="ARBA00010617"/>
    </source>
</evidence>
<evidence type="ECO:0000256" key="1">
    <source>
        <dbReference type="ARBA" id="ARBA00001971"/>
    </source>
</evidence>
<dbReference type="AlphaFoldDB" id="A0A9N9ME68"/>
<dbReference type="GO" id="GO:0020037">
    <property type="term" value="F:heme binding"/>
    <property type="evidence" value="ECO:0007669"/>
    <property type="project" value="InterPro"/>
</dbReference>
<dbReference type="InterPro" id="IPR017972">
    <property type="entry name" value="Cyt_P450_CS"/>
</dbReference>
<keyword evidence="7 9" id="KW-0503">Monooxygenase</keyword>
<dbReference type="PRINTS" id="PR00463">
    <property type="entry name" value="EP450I"/>
</dbReference>
<gene>
    <name evidence="10" type="ORF">CEUTPL_LOCUS3720</name>
</gene>
<evidence type="ECO:0000256" key="6">
    <source>
        <dbReference type="ARBA" id="ARBA00023004"/>
    </source>
</evidence>
<evidence type="ECO:0000256" key="5">
    <source>
        <dbReference type="ARBA" id="ARBA00023002"/>
    </source>
</evidence>
<dbReference type="PROSITE" id="PS00086">
    <property type="entry name" value="CYTOCHROME_P450"/>
    <property type="match status" value="1"/>
</dbReference>
<evidence type="ECO:0008006" key="12">
    <source>
        <dbReference type="Google" id="ProtNLM"/>
    </source>
</evidence>
<sequence length="490" mass="56582">MALLACILVAAFLVWFLFTCFRPRNYPPGPAFAPIVGNLIYYKNRHKVLGYHHEVWLELAKNYGPVVGLKLGRNLIVSVAGPEAVKEVLSREDFDGRPDGFFFRLRTFGKRLGIIFSDGQLWKKQRKFSLQHLRNFGFGRKEMEEKVTEECRALVENLSQKCNDEIFMHNAFDVAVLNALWAMLAGQRFEVEDARLKKLLQIIHDCFRIVDMSGGLINQLPFLRYIAPSASGYNQILDVLTRMWTFLQETIDEHRRTLTPSQPRDLIDAFLHSMSINIDESFTDDQLVSLCLDLFMAGAETTSNSLGFSMLYMVLYPDIQSKVQKELDEVIGRDRWPNLRDRANLKYTQAVLLELQRRSNLAPMGIAHRAVKRTKLMGYDIPEDTTILTNLYSVHMDRGIWKNPQDFRPERFLDENGKITVDEDNYLPFGYGKRRCLGEALGKTDMFLFFTSIMHNFILEPIKECPPDVYPYDGVTLAPKPFKVKLIKRI</sequence>
<evidence type="ECO:0000256" key="3">
    <source>
        <dbReference type="ARBA" id="ARBA00022617"/>
    </source>
</evidence>
<dbReference type="GO" id="GO:0016712">
    <property type="term" value="F:oxidoreductase activity, acting on paired donors, with incorporation or reduction of molecular oxygen, reduced flavin or flavoprotein as one donor, and incorporation of one atom of oxygen"/>
    <property type="evidence" value="ECO:0007669"/>
    <property type="project" value="TreeGrafter"/>
</dbReference>
<dbReference type="FunFam" id="1.10.630.10:FF:000078">
    <property type="entry name" value="Probable cytochrome P450 515A1"/>
    <property type="match status" value="1"/>
</dbReference>
<dbReference type="InterPro" id="IPR002401">
    <property type="entry name" value="Cyt_P450_E_grp-I"/>
</dbReference>
<dbReference type="GO" id="GO:0005506">
    <property type="term" value="F:iron ion binding"/>
    <property type="evidence" value="ECO:0007669"/>
    <property type="project" value="InterPro"/>
</dbReference>
<evidence type="ECO:0000313" key="10">
    <source>
        <dbReference type="EMBL" id="CAG9763050.1"/>
    </source>
</evidence>
<keyword evidence="4 8" id="KW-0479">Metal-binding</keyword>
<dbReference type="GO" id="GO:0005737">
    <property type="term" value="C:cytoplasm"/>
    <property type="evidence" value="ECO:0007669"/>
    <property type="project" value="TreeGrafter"/>
</dbReference>
<dbReference type="PANTHER" id="PTHR24300">
    <property type="entry name" value="CYTOCHROME P450 508A4-RELATED"/>
    <property type="match status" value="1"/>
</dbReference>
<dbReference type="CDD" id="cd20651">
    <property type="entry name" value="CYP15A1-like"/>
    <property type="match status" value="1"/>
</dbReference>
<dbReference type="InterPro" id="IPR001128">
    <property type="entry name" value="Cyt_P450"/>
</dbReference>
<evidence type="ECO:0000313" key="11">
    <source>
        <dbReference type="Proteomes" id="UP001152799"/>
    </source>
</evidence>
<comment type="similarity">
    <text evidence="2 9">Belongs to the cytochrome P450 family.</text>
</comment>
<keyword evidence="6 8" id="KW-0408">Iron</keyword>
<proteinExistence type="inferred from homology"/>
<accession>A0A9N9ME68</accession>
<dbReference type="GO" id="GO:0006805">
    <property type="term" value="P:xenobiotic metabolic process"/>
    <property type="evidence" value="ECO:0007669"/>
    <property type="project" value="TreeGrafter"/>
</dbReference>
<evidence type="ECO:0000256" key="9">
    <source>
        <dbReference type="RuleBase" id="RU000461"/>
    </source>
</evidence>
<keyword evidence="5 9" id="KW-0560">Oxidoreductase</keyword>
<evidence type="ECO:0000256" key="8">
    <source>
        <dbReference type="PIRSR" id="PIRSR602401-1"/>
    </source>
</evidence>
<name>A0A9N9ME68_9CUCU</name>
<dbReference type="PRINTS" id="PR00385">
    <property type="entry name" value="P450"/>
</dbReference>
<organism evidence="10 11">
    <name type="scientific">Ceutorhynchus assimilis</name>
    <name type="common">cabbage seed weevil</name>
    <dbReference type="NCBI Taxonomy" id="467358"/>
    <lineage>
        <taxon>Eukaryota</taxon>
        <taxon>Metazoa</taxon>
        <taxon>Ecdysozoa</taxon>
        <taxon>Arthropoda</taxon>
        <taxon>Hexapoda</taxon>
        <taxon>Insecta</taxon>
        <taxon>Pterygota</taxon>
        <taxon>Neoptera</taxon>
        <taxon>Endopterygota</taxon>
        <taxon>Coleoptera</taxon>
        <taxon>Polyphaga</taxon>
        <taxon>Cucujiformia</taxon>
        <taxon>Curculionidae</taxon>
        <taxon>Ceutorhynchinae</taxon>
        <taxon>Ceutorhynchus</taxon>
    </lineage>
</organism>